<keyword evidence="6 10" id="KW-0407">Ion channel</keyword>
<accession>A0A4P7QJ45</accession>
<comment type="similarity">
    <text evidence="7 10">Belongs to the fluoride channel Fluc/FEX (TC 1.A.43) family.</text>
</comment>
<keyword evidence="2 10" id="KW-1003">Cell membrane</keyword>
<name>A0A4P7QJ45_9CORY</name>
<keyword evidence="10" id="KW-0406">Ion transport</keyword>
<evidence type="ECO:0000256" key="1">
    <source>
        <dbReference type="ARBA" id="ARBA00004651"/>
    </source>
</evidence>
<dbReference type="GO" id="GO:0046872">
    <property type="term" value="F:metal ion binding"/>
    <property type="evidence" value="ECO:0007669"/>
    <property type="project" value="UniProtKB-KW"/>
</dbReference>
<dbReference type="OrthoDB" id="4408652at2"/>
<dbReference type="Proteomes" id="UP000296352">
    <property type="component" value="Chromosome"/>
</dbReference>
<keyword evidence="10" id="KW-0813">Transport</keyword>
<dbReference type="RefSeq" id="WP_136141762.1">
    <property type="nucleotide sequence ID" value="NZ_CP039247.1"/>
</dbReference>
<keyword evidence="5 10" id="KW-0472">Membrane</keyword>
<feature type="transmembrane region" description="Helical" evidence="10">
    <location>
        <begin position="76"/>
        <end position="99"/>
    </location>
</feature>
<dbReference type="GO" id="GO:0005886">
    <property type="term" value="C:plasma membrane"/>
    <property type="evidence" value="ECO:0007669"/>
    <property type="project" value="UniProtKB-SubCell"/>
</dbReference>
<keyword evidence="10" id="KW-0915">Sodium</keyword>
<feature type="transmembrane region" description="Helical" evidence="10">
    <location>
        <begin position="51"/>
        <end position="70"/>
    </location>
</feature>
<dbReference type="Pfam" id="PF02537">
    <property type="entry name" value="CRCB"/>
    <property type="match status" value="1"/>
</dbReference>
<dbReference type="GO" id="GO:0140114">
    <property type="term" value="P:cellular detoxification of fluoride"/>
    <property type="evidence" value="ECO:0007669"/>
    <property type="project" value="UniProtKB-UniRule"/>
</dbReference>
<keyword evidence="3 10" id="KW-0812">Transmembrane</keyword>
<evidence type="ECO:0000313" key="12">
    <source>
        <dbReference type="Proteomes" id="UP000296352"/>
    </source>
</evidence>
<feature type="transmembrane region" description="Helical" evidence="10">
    <location>
        <begin position="28"/>
        <end position="46"/>
    </location>
</feature>
<dbReference type="NCBIfam" id="NF001101">
    <property type="entry name" value="PRK00134.1"/>
    <property type="match status" value="1"/>
</dbReference>
<evidence type="ECO:0000256" key="10">
    <source>
        <dbReference type="HAMAP-Rule" id="MF_00454"/>
    </source>
</evidence>
<comment type="activity regulation">
    <text evidence="10">Na(+) is not transported, but it plays an essential structural role and its presence is essential for fluoride channel function.</text>
</comment>
<dbReference type="InterPro" id="IPR003691">
    <property type="entry name" value="FluC"/>
</dbReference>
<dbReference type="AlphaFoldDB" id="A0A4P7QJ45"/>
<evidence type="ECO:0000313" key="11">
    <source>
        <dbReference type="EMBL" id="QCB29126.1"/>
    </source>
</evidence>
<evidence type="ECO:0000256" key="3">
    <source>
        <dbReference type="ARBA" id="ARBA00022692"/>
    </source>
</evidence>
<feature type="binding site" evidence="10">
    <location>
        <position position="58"/>
    </location>
    <ligand>
        <name>Na(+)</name>
        <dbReference type="ChEBI" id="CHEBI:29101"/>
        <note>structural</note>
    </ligand>
</feature>
<dbReference type="HAMAP" id="MF_00454">
    <property type="entry name" value="FluC"/>
    <property type="match status" value="1"/>
</dbReference>
<feature type="binding site" evidence="10">
    <location>
        <position position="61"/>
    </location>
    <ligand>
        <name>Na(+)</name>
        <dbReference type="ChEBI" id="CHEBI:29101"/>
        <note>structural</note>
    </ligand>
</feature>
<sequence>MKQALIVGAGAGCGAAARQMLTLALAGGLWPLLVINVLGSAAMGWAKPGPFWGTGFLGGFTSFAAFALLASQQPAAMAATYVALTVIGCPVAYLAGGFLRRARR</sequence>
<comment type="function">
    <text evidence="9 10">Fluoride-specific ion channel. Important for reducing fluoride concentration in the cell, thus reducing its toxicity.</text>
</comment>
<dbReference type="EMBL" id="CP039247">
    <property type="protein sequence ID" value="QCB29126.1"/>
    <property type="molecule type" value="Genomic_DNA"/>
</dbReference>
<evidence type="ECO:0000256" key="2">
    <source>
        <dbReference type="ARBA" id="ARBA00022475"/>
    </source>
</evidence>
<reference evidence="11 12" key="1">
    <citation type="submission" date="2019-04" db="EMBL/GenBank/DDBJ databases">
        <title>Corynebacterium endometrii sp. nov., isolated from the uterus of a cow with endometritis.</title>
        <authorList>
            <person name="Ballas P."/>
            <person name="Ruckert C."/>
            <person name="Wagener K."/>
            <person name="Drillich M."/>
            <person name="Kaempfer P."/>
            <person name="Busse H.-J."/>
            <person name="Ehling-Schulz M."/>
        </authorList>
    </citation>
    <scope>NUCLEOTIDE SEQUENCE [LARGE SCALE GENOMIC DNA]</scope>
    <source>
        <strain evidence="11 12">LMM-1653</strain>
    </source>
</reference>
<comment type="catalytic activity">
    <reaction evidence="8">
        <text>fluoride(in) = fluoride(out)</text>
        <dbReference type="Rhea" id="RHEA:76159"/>
        <dbReference type="ChEBI" id="CHEBI:17051"/>
    </reaction>
    <physiologicalReaction direction="left-to-right" evidence="8">
        <dbReference type="Rhea" id="RHEA:76160"/>
    </physiologicalReaction>
</comment>
<evidence type="ECO:0000256" key="5">
    <source>
        <dbReference type="ARBA" id="ARBA00023136"/>
    </source>
</evidence>
<dbReference type="GO" id="GO:0062054">
    <property type="term" value="F:fluoride channel activity"/>
    <property type="evidence" value="ECO:0007669"/>
    <property type="project" value="UniProtKB-UniRule"/>
</dbReference>
<keyword evidence="12" id="KW-1185">Reference proteome</keyword>
<evidence type="ECO:0000256" key="7">
    <source>
        <dbReference type="ARBA" id="ARBA00035120"/>
    </source>
</evidence>
<evidence type="ECO:0000256" key="9">
    <source>
        <dbReference type="ARBA" id="ARBA00049940"/>
    </source>
</evidence>
<dbReference type="KEGG" id="cee:CENDO_09315"/>
<evidence type="ECO:0000256" key="6">
    <source>
        <dbReference type="ARBA" id="ARBA00023303"/>
    </source>
</evidence>
<keyword evidence="10" id="KW-0479">Metal-binding</keyword>
<proteinExistence type="inferred from homology"/>
<evidence type="ECO:0000256" key="4">
    <source>
        <dbReference type="ARBA" id="ARBA00022989"/>
    </source>
</evidence>
<gene>
    <name evidence="10" type="primary">fluC</name>
    <name evidence="10" type="synonym">crcB</name>
    <name evidence="11" type="ORF">CENDO_09315</name>
</gene>
<comment type="subcellular location">
    <subcellularLocation>
        <location evidence="1 10">Cell membrane</location>
        <topology evidence="1 10">Multi-pass membrane protein</topology>
    </subcellularLocation>
</comment>
<evidence type="ECO:0000256" key="8">
    <source>
        <dbReference type="ARBA" id="ARBA00035585"/>
    </source>
</evidence>
<keyword evidence="4 10" id="KW-1133">Transmembrane helix</keyword>
<organism evidence="11 12">
    <name type="scientific">Corynebacterium endometrii</name>
    <dbReference type="NCBI Taxonomy" id="2488819"/>
    <lineage>
        <taxon>Bacteria</taxon>
        <taxon>Bacillati</taxon>
        <taxon>Actinomycetota</taxon>
        <taxon>Actinomycetes</taxon>
        <taxon>Mycobacteriales</taxon>
        <taxon>Corynebacteriaceae</taxon>
        <taxon>Corynebacterium</taxon>
    </lineage>
</organism>
<protein>
    <recommendedName>
        <fullName evidence="10">Fluoride-specific ion channel FluC</fullName>
    </recommendedName>
</protein>